<dbReference type="GO" id="GO:0004722">
    <property type="term" value="F:protein serine/threonine phosphatase activity"/>
    <property type="evidence" value="ECO:0007669"/>
    <property type="project" value="UniProtKB-EC"/>
</dbReference>
<evidence type="ECO:0000256" key="5">
    <source>
        <dbReference type="ARBA" id="ARBA00047761"/>
    </source>
</evidence>
<accession>A0A7S1ZK78</accession>
<dbReference type="PROSITE" id="PS00383">
    <property type="entry name" value="TYR_PHOSPHATASE_1"/>
    <property type="match status" value="1"/>
</dbReference>
<dbReference type="AlphaFoldDB" id="A0A7S1ZK78"/>
<evidence type="ECO:0000259" key="8">
    <source>
        <dbReference type="PROSITE" id="PS50054"/>
    </source>
</evidence>
<dbReference type="InterPro" id="IPR000340">
    <property type="entry name" value="Dual-sp_phosphatase_cat-dom"/>
</dbReference>
<dbReference type="EC" id="3.1.3.16" evidence="2"/>
<feature type="domain" description="Tyrosine-protein phosphatase" evidence="8">
    <location>
        <begin position="1"/>
        <end position="137"/>
    </location>
</feature>
<proteinExistence type="inferred from homology"/>
<dbReference type="PROSITE" id="PS50056">
    <property type="entry name" value="TYR_PHOSPHATASE_2"/>
    <property type="match status" value="1"/>
</dbReference>
<dbReference type="InterPro" id="IPR016130">
    <property type="entry name" value="Tyr_Pase_AS"/>
</dbReference>
<evidence type="ECO:0000259" key="9">
    <source>
        <dbReference type="PROSITE" id="PS50056"/>
    </source>
</evidence>
<dbReference type="GO" id="GO:0005737">
    <property type="term" value="C:cytoplasm"/>
    <property type="evidence" value="ECO:0007669"/>
    <property type="project" value="TreeGrafter"/>
</dbReference>
<dbReference type="Gene3D" id="3.90.190.10">
    <property type="entry name" value="Protein tyrosine phosphatase superfamily"/>
    <property type="match status" value="1"/>
</dbReference>
<name>A0A7S1ZK78_TRICV</name>
<comment type="similarity">
    <text evidence="1">Belongs to the protein-tyrosine phosphatase family. Non-receptor class dual specificity subfamily.</text>
</comment>
<dbReference type="InterPro" id="IPR020422">
    <property type="entry name" value="TYR_PHOSPHATASE_DUAL_dom"/>
</dbReference>
<dbReference type="SMART" id="SM00195">
    <property type="entry name" value="DSPc"/>
    <property type="match status" value="1"/>
</dbReference>
<dbReference type="GO" id="GO:0033549">
    <property type="term" value="F:MAP kinase phosphatase activity"/>
    <property type="evidence" value="ECO:0007669"/>
    <property type="project" value="TreeGrafter"/>
</dbReference>
<organism evidence="10">
    <name type="scientific">Trieres chinensis</name>
    <name type="common">Marine centric diatom</name>
    <name type="synonym">Odontella sinensis</name>
    <dbReference type="NCBI Taxonomy" id="1514140"/>
    <lineage>
        <taxon>Eukaryota</taxon>
        <taxon>Sar</taxon>
        <taxon>Stramenopiles</taxon>
        <taxon>Ochrophyta</taxon>
        <taxon>Bacillariophyta</taxon>
        <taxon>Mediophyceae</taxon>
        <taxon>Biddulphiophycidae</taxon>
        <taxon>Eupodiscales</taxon>
        <taxon>Parodontellaceae</taxon>
        <taxon>Trieres</taxon>
    </lineage>
</organism>
<dbReference type="InterPro" id="IPR020405">
    <property type="entry name" value="Atypical_DUSP_subfamA"/>
</dbReference>
<evidence type="ECO:0000256" key="6">
    <source>
        <dbReference type="ARBA" id="ARBA00048336"/>
    </source>
</evidence>
<evidence type="ECO:0000256" key="3">
    <source>
        <dbReference type="ARBA" id="ARBA00022801"/>
    </source>
</evidence>
<keyword evidence="3" id="KW-0378">Hydrolase</keyword>
<dbReference type="PROSITE" id="PS50054">
    <property type="entry name" value="TYR_PHOSPHATASE_DUAL"/>
    <property type="match status" value="1"/>
</dbReference>
<dbReference type="PANTHER" id="PTHR45682">
    <property type="entry name" value="AGAP008228-PA"/>
    <property type="match status" value="1"/>
</dbReference>
<reference evidence="10" key="1">
    <citation type="submission" date="2021-01" db="EMBL/GenBank/DDBJ databases">
        <authorList>
            <person name="Corre E."/>
            <person name="Pelletier E."/>
            <person name="Niang G."/>
            <person name="Scheremetjew M."/>
            <person name="Finn R."/>
            <person name="Kale V."/>
            <person name="Holt S."/>
            <person name="Cochrane G."/>
            <person name="Meng A."/>
            <person name="Brown T."/>
            <person name="Cohen L."/>
        </authorList>
    </citation>
    <scope>NUCLEOTIDE SEQUENCE</scope>
    <source>
        <strain evidence="10">Grunow 1884</strain>
    </source>
</reference>
<feature type="active site" description="Phosphocysteine intermediate" evidence="7">
    <location>
        <position position="81"/>
    </location>
</feature>
<dbReference type="CDD" id="cd14498">
    <property type="entry name" value="DSP"/>
    <property type="match status" value="1"/>
</dbReference>
<evidence type="ECO:0000313" key="10">
    <source>
        <dbReference type="EMBL" id="CAD9341718.1"/>
    </source>
</evidence>
<dbReference type="InterPro" id="IPR003595">
    <property type="entry name" value="Tyr_Pase_cat"/>
</dbReference>
<dbReference type="SUPFAM" id="SSF52799">
    <property type="entry name" value="(Phosphotyrosine protein) phosphatases II"/>
    <property type="match status" value="1"/>
</dbReference>
<protein>
    <recommendedName>
        <fullName evidence="2">protein-serine/threonine phosphatase</fullName>
        <ecNumber evidence="2">3.1.3.16</ecNumber>
    </recommendedName>
</protein>
<feature type="domain" description="Tyrosine specific protein phosphatases" evidence="9">
    <location>
        <begin position="59"/>
        <end position="126"/>
    </location>
</feature>
<keyword evidence="4" id="KW-0904">Protein phosphatase</keyword>
<dbReference type="InterPro" id="IPR000387">
    <property type="entry name" value="Tyr_Pase_dom"/>
</dbReference>
<evidence type="ECO:0000256" key="2">
    <source>
        <dbReference type="ARBA" id="ARBA00013081"/>
    </source>
</evidence>
<evidence type="ECO:0000256" key="7">
    <source>
        <dbReference type="PIRSR" id="PIRSR620405-1"/>
    </source>
</evidence>
<evidence type="ECO:0000256" key="1">
    <source>
        <dbReference type="ARBA" id="ARBA00008601"/>
    </source>
</evidence>
<dbReference type="SMART" id="SM00404">
    <property type="entry name" value="PTPc_motif"/>
    <property type="match status" value="1"/>
</dbReference>
<dbReference type="GO" id="GO:0043409">
    <property type="term" value="P:negative regulation of MAPK cascade"/>
    <property type="evidence" value="ECO:0007669"/>
    <property type="project" value="TreeGrafter"/>
</dbReference>
<gene>
    <name evidence="10" type="ORF">OSIN01602_LOCUS11279</name>
</gene>
<comment type="catalytic activity">
    <reaction evidence="6">
        <text>O-phospho-L-threonyl-[protein] + H2O = L-threonyl-[protein] + phosphate</text>
        <dbReference type="Rhea" id="RHEA:47004"/>
        <dbReference type="Rhea" id="RHEA-COMP:11060"/>
        <dbReference type="Rhea" id="RHEA-COMP:11605"/>
        <dbReference type="ChEBI" id="CHEBI:15377"/>
        <dbReference type="ChEBI" id="CHEBI:30013"/>
        <dbReference type="ChEBI" id="CHEBI:43474"/>
        <dbReference type="ChEBI" id="CHEBI:61977"/>
        <dbReference type="EC" id="3.1.3.16"/>
    </reaction>
</comment>
<evidence type="ECO:0000256" key="4">
    <source>
        <dbReference type="ARBA" id="ARBA00022912"/>
    </source>
</evidence>
<dbReference type="EMBL" id="HBGO01019609">
    <property type="protein sequence ID" value="CAD9341718.1"/>
    <property type="molecule type" value="Transcribed_RNA"/>
</dbReference>
<sequence>MDVRRLDALGITHVLNVGGRMAAIAPAEAYKVAGIAYKIIEADDVDGYPMLGRHFEDAKRFIDAARKDEHNGKSGACLVHCHAGMNRSGVIVAAYHMLEERANVLNVVGHCRRMRGNVFLSSNNTFQEDLVALARREDLLGPKPSGPFPKYFS</sequence>
<dbReference type="InterPro" id="IPR029021">
    <property type="entry name" value="Prot-tyrosine_phosphatase-like"/>
</dbReference>
<comment type="catalytic activity">
    <reaction evidence="5">
        <text>O-phospho-L-seryl-[protein] + H2O = L-seryl-[protein] + phosphate</text>
        <dbReference type="Rhea" id="RHEA:20629"/>
        <dbReference type="Rhea" id="RHEA-COMP:9863"/>
        <dbReference type="Rhea" id="RHEA-COMP:11604"/>
        <dbReference type="ChEBI" id="CHEBI:15377"/>
        <dbReference type="ChEBI" id="CHEBI:29999"/>
        <dbReference type="ChEBI" id="CHEBI:43474"/>
        <dbReference type="ChEBI" id="CHEBI:83421"/>
        <dbReference type="EC" id="3.1.3.16"/>
    </reaction>
</comment>
<dbReference type="GO" id="GO:0008138">
    <property type="term" value="F:protein tyrosine/serine/threonine phosphatase activity"/>
    <property type="evidence" value="ECO:0007669"/>
    <property type="project" value="InterPro"/>
</dbReference>
<dbReference type="Pfam" id="PF00782">
    <property type="entry name" value="DSPc"/>
    <property type="match status" value="1"/>
</dbReference>
<dbReference type="PANTHER" id="PTHR45682:SF1">
    <property type="entry name" value="DUAL SPECIFICITY PROTEIN PHOSPHATASE 3"/>
    <property type="match status" value="1"/>
</dbReference>